<comment type="cofactor">
    <cofactor evidence="1">
        <name>[4Fe-4S] cluster</name>
        <dbReference type="ChEBI" id="CHEBI:49883"/>
    </cofactor>
</comment>
<comment type="subunit">
    <text evidence="2">Homodimer.</text>
</comment>
<dbReference type="Pfam" id="PF01869">
    <property type="entry name" value="BcrAD_BadFG"/>
    <property type="match status" value="1"/>
</dbReference>
<reference evidence="7" key="1">
    <citation type="journal article" date="2020" name="mSystems">
        <title>Genome- and Community-Level Interaction Insights into Carbon Utilization and Element Cycling Functions of Hydrothermarchaeota in Hydrothermal Sediment.</title>
        <authorList>
            <person name="Zhou Z."/>
            <person name="Liu Y."/>
            <person name="Xu W."/>
            <person name="Pan J."/>
            <person name="Luo Z.H."/>
            <person name="Li M."/>
        </authorList>
    </citation>
    <scope>NUCLEOTIDE SEQUENCE [LARGE SCALE GENOMIC DNA]</scope>
    <source>
        <strain evidence="7">SpSt-300</strain>
    </source>
</reference>
<dbReference type="InterPro" id="IPR008275">
    <property type="entry name" value="CoA_E_activase_dom"/>
</dbReference>
<keyword evidence="5" id="KW-0411">Iron-sulfur</keyword>
<evidence type="ECO:0000256" key="1">
    <source>
        <dbReference type="ARBA" id="ARBA00001966"/>
    </source>
</evidence>
<evidence type="ECO:0000256" key="3">
    <source>
        <dbReference type="ARBA" id="ARBA00022723"/>
    </source>
</evidence>
<comment type="caution">
    <text evidence="7">The sequence shown here is derived from an EMBL/GenBank/DDBJ whole genome shotgun (WGS) entry which is preliminary data.</text>
</comment>
<dbReference type="GO" id="GO:0051536">
    <property type="term" value="F:iron-sulfur cluster binding"/>
    <property type="evidence" value="ECO:0007669"/>
    <property type="project" value="UniProtKB-KW"/>
</dbReference>
<keyword evidence="4" id="KW-0408">Iron</keyword>
<evidence type="ECO:0000313" key="7">
    <source>
        <dbReference type="EMBL" id="HEL65319.1"/>
    </source>
</evidence>
<dbReference type="EMBL" id="DSMU01000087">
    <property type="protein sequence ID" value="HEL65319.1"/>
    <property type="molecule type" value="Genomic_DNA"/>
</dbReference>
<proteinExistence type="predicted"/>
<feature type="domain" description="ATPase BadF/BadG/BcrA/BcrD type" evidence="6">
    <location>
        <begin position="5"/>
        <end position="252"/>
    </location>
</feature>
<dbReference type="SUPFAM" id="SSF53067">
    <property type="entry name" value="Actin-like ATPase domain"/>
    <property type="match status" value="1"/>
</dbReference>
<dbReference type="FunFam" id="3.30.420.40:FF:000217">
    <property type="entry name" value="2-hydroxyisocaproyl-CoA dehydratase activator"/>
    <property type="match status" value="1"/>
</dbReference>
<dbReference type="AlphaFoldDB" id="A0A7C2IQ59"/>
<evidence type="ECO:0000256" key="5">
    <source>
        <dbReference type="ARBA" id="ARBA00023014"/>
    </source>
</evidence>
<sequence>MIIAGIDIGSLSAEAVILADGVIRGYSIIPSGAESRRSAEEAFTVALKEAGLPREAVAHIVATGYGRLSVPFADKRVTEITCHGRGAVYVLPDTRTVIDIGGQDSKVIRVDSRGAVEDFTMNDKCAAGTGRFLEVMARVLETDLEGFSALAAAAKKAATISSMCTVFAESEVVSLIGQGAPREEIALGLCEAIAERIVALVHRVRLAEKVTMTGGVAKNKAVVAAISRKLGVGVMVPPEPQIIGALGAALVAQDAVRAKR</sequence>
<protein>
    <submittedName>
        <fullName evidence="7">2-hydroxyglutaryl-CoA dehydratase</fullName>
    </submittedName>
</protein>
<evidence type="ECO:0000256" key="2">
    <source>
        <dbReference type="ARBA" id="ARBA00011738"/>
    </source>
</evidence>
<dbReference type="GO" id="GO:0046872">
    <property type="term" value="F:metal ion binding"/>
    <property type="evidence" value="ECO:0007669"/>
    <property type="project" value="UniProtKB-KW"/>
</dbReference>
<evidence type="ECO:0000259" key="6">
    <source>
        <dbReference type="Pfam" id="PF01869"/>
    </source>
</evidence>
<accession>A0A7C2IQ59</accession>
<dbReference type="InterPro" id="IPR051805">
    <property type="entry name" value="Dehydratase_Activator_Redct"/>
</dbReference>
<organism evidence="7">
    <name type="scientific">Ammonifex degensii</name>
    <dbReference type="NCBI Taxonomy" id="42838"/>
    <lineage>
        <taxon>Bacteria</taxon>
        <taxon>Bacillati</taxon>
        <taxon>Bacillota</taxon>
        <taxon>Clostridia</taxon>
        <taxon>Thermoanaerobacterales</taxon>
        <taxon>Thermoanaerobacteraceae</taxon>
        <taxon>Ammonifex</taxon>
    </lineage>
</organism>
<name>A0A7C2IQ59_9THEO</name>
<keyword evidence="3" id="KW-0479">Metal-binding</keyword>
<gene>
    <name evidence="7" type="ORF">ENQ34_01370</name>
</gene>
<dbReference type="Gene3D" id="3.30.420.40">
    <property type="match status" value="2"/>
</dbReference>
<dbReference type="CDD" id="cd24036">
    <property type="entry name" value="ASKHA_NBD_BcrAD_BadFG_HgdC_HadI"/>
    <property type="match status" value="1"/>
</dbReference>
<dbReference type="InterPro" id="IPR043129">
    <property type="entry name" value="ATPase_NBD"/>
</dbReference>
<evidence type="ECO:0000256" key="4">
    <source>
        <dbReference type="ARBA" id="ARBA00023004"/>
    </source>
</evidence>
<dbReference type="PANTHER" id="PTHR32329">
    <property type="entry name" value="BIFUNCTIONAL PROTEIN [INCLUDES 2-HYDROXYACYL-COA DEHYDRATASE (N-TER) AND ITS ACTIVATOR DOMAIN (C_TERM)-RELATED"/>
    <property type="match status" value="1"/>
</dbReference>
<dbReference type="PANTHER" id="PTHR32329:SF2">
    <property type="entry name" value="BIFUNCTIONAL PROTEIN [INCLUDES 2-HYDROXYACYL-COA DEHYDRATASE (N-TER) AND ITS ACTIVATOR DOMAIN (C_TERM)"/>
    <property type="match status" value="1"/>
</dbReference>
<dbReference type="NCBIfam" id="TIGR00241">
    <property type="entry name" value="CoA_E_activ"/>
    <property type="match status" value="1"/>
</dbReference>
<dbReference type="InterPro" id="IPR002731">
    <property type="entry name" value="ATPase_BadF"/>
</dbReference>